<name>A0A0L6UTV4_9BASI</name>
<organism evidence="1 2">
    <name type="scientific">Puccinia sorghi</name>
    <dbReference type="NCBI Taxonomy" id="27349"/>
    <lineage>
        <taxon>Eukaryota</taxon>
        <taxon>Fungi</taxon>
        <taxon>Dikarya</taxon>
        <taxon>Basidiomycota</taxon>
        <taxon>Pucciniomycotina</taxon>
        <taxon>Pucciniomycetes</taxon>
        <taxon>Pucciniales</taxon>
        <taxon>Pucciniaceae</taxon>
        <taxon>Puccinia</taxon>
    </lineage>
</organism>
<dbReference type="EMBL" id="LAVV01008800">
    <property type="protein sequence ID" value="KNZ51909.1"/>
    <property type="molecule type" value="Genomic_DNA"/>
</dbReference>
<keyword evidence="2" id="KW-1185">Reference proteome</keyword>
<dbReference type="Proteomes" id="UP000037035">
    <property type="component" value="Unassembled WGS sequence"/>
</dbReference>
<dbReference type="VEuPathDB" id="FungiDB:VP01_3769g1"/>
<accession>A0A0L6UTV4</accession>
<comment type="caution">
    <text evidence="1">The sequence shown here is derived from an EMBL/GenBank/DDBJ whole genome shotgun (WGS) entry which is preliminary data.</text>
</comment>
<reference evidence="1 2" key="1">
    <citation type="submission" date="2015-08" db="EMBL/GenBank/DDBJ databases">
        <title>Next Generation Sequencing and Analysis of the Genome of Puccinia sorghi L Schw, the Causal Agent of Maize Common Rust.</title>
        <authorList>
            <person name="Rochi L."/>
            <person name="Burguener G."/>
            <person name="Darino M."/>
            <person name="Turjanski A."/>
            <person name="Kreff E."/>
            <person name="Dieguez M.J."/>
            <person name="Sacco F."/>
        </authorList>
    </citation>
    <scope>NUCLEOTIDE SEQUENCE [LARGE SCALE GENOMIC DNA]</scope>
    <source>
        <strain evidence="1 2">RO10H11247</strain>
    </source>
</reference>
<proteinExistence type="predicted"/>
<evidence type="ECO:0000313" key="1">
    <source>
        <dbReference type="EMBL" id="KNZ51909.1"/>
    </source>
</evidence>
<sequence>MSQGTHDQNSTFLIRRSQQIVFNSLNPSVKDTIANLKRVAFLHKFHEALRAERHKHENLSNKRFSEFFFQKLTDLALANHYFTLKNYLP</sequence>
<gene>
    <name evidence="1" type="ORF">VP01_3769g1</name>
</gene>
<protein>
    <submittedName>
        <fullName evidence="1">Uncharacterized protein</fullName>
    </submittedName>
</protein>
<evidence type="ECO:0000313" key="2">
    <source>
        <dbReference type="Proteomes" id="UP000037035"/>
    </source>
</evidence>
<dbReference type="AlphaFoldDB" id="A0A0L6UTV4"/>